<feature type="compositionally biased region" description="Low complexity" evidence="1">
    <location>
        <begin position="9"/>
        <end position="52"/>
    </location>
</feature>
<reference evidence="2" key="1">
    <citation type="submission" date="2024-07" db="EMBL/GenBank/DDBJ databases">
        <authorList>
            <person name="fu j."/>
        </authorList>
    </citation>
    <scope>NUCLEOTIDE SEQUENCE</scope>
    <source>
        <strain evidence="2">P10A9</strain>
    </source>
</reference>
<evidence type="ECO:0000256" key="1">
    <source>
        <dbReference type="SAM" id="MobiDB-lite"/>
    </source>
</evidence>
<proteinExistence type="predicted"/>
<sequence>MDITRRPARGIAAAPGWAGPQTVGAPGDAMGGAPDPTAGQLPGTATADGAAGVGTAAGALGTTGAGADVRRAWAQPARWPS</sequence>
<dbReference type="RefSeq" id="WP_369045084.1">
    <property type="nucleotide sequence ID" value="NZ_CP163302.1"/>
</dbReference>
<gene>
    <name evidence="2" type="ORF">AB5L97_13880</name>
</gene>
<name>A0AB39L157_9MICC</name>
<protein>
    <submittedName>
        <fullName evidence="2">Uncharacterized protein</fullName>
    </submittedName>
</protein>
<evidence type="ECO:0000313" key="2">
    <source>
        <dbReference type="EMBL" id="XDP44358.1"/>
    </source>
</evidence>
<accession>A0AB39L157</accession>
<dbReference type="KEGG" id="spue:AB5L97_13880"/>
<organism evidence="2">
    <name type="scientific">Sinomonas puerhi</name>
    <dbReference type="NCBI Taxonomy" id="3238584"/>
    <lineage>
        <taxon>Bacteria</taxon>
        <taxon>Bacillati</taxon>
        <taxon>Actinomycetota</taxon>
        <taxon>Actinomycetes</taxon>
        <taxon>Micrococcales</taxon>
        <taxon>Micrococcaceae</taxon>
        <taxon>Sinomonas</taxon>
    </lineage>
</organism>
<dbReference type="EMBL" id="CP163302">
    <property type="protein sequence ID" value="XDP44358.1"/>
    <property type="molecule type" value="Genomic_DNA"/>
</dbReference>
<dbReference type="AlphaFoldDB" id="A0AB39L157"/>
<feature type="region of interest" description="Disordered" evidence="1">
    <location>
        <begin position="1"/>
        <end position="52"/>
    </location>
</feature>